<dbReference type="Proteomes" id="UP000823674">
    <property type="component" value="Chromosome A06"/>
</dbReference>
<protein>
    <recommendedName>
        <fullName evidence="1">Retrotransposon Copia-like N-terminal domain-containing protein</fullName>
    </recommendedName>
</protein>
<gene>
    <name evidence="2" type="primary">A06p019260.1_BraROA</name>
    <name evidence="2" type="ORF">IGI04_022793</name>
</gene>
<organism evidence="2 3">
    <name type="scientific">Brassica rapa subsp. trilocularis</name>
    <dbReference type="NCBI Taxonomy" id="1813537"/>
    <lineage>
        <taxon>Eukaryota</taxon>
        <taxon>Viridiplantae</taxon>
        <taxon>Streptophyta</taxon>
        <taxon>Embryophyta</taxon>
        <taxon>Tracheophyta</taxon>
        <taxon>Spermatophyta</taxon>
        <taxon>Magnoliopsida</taxon>
        <taxon>eudicotyledons</taxon>
        <taxon>Gunneridae</taxon>
        <taxon>Pentapetalae</taxon>
        <taxon>rosids</taxon>
        <taxon>malvids</taxon>
        <taxon>Brassicales</taxon>
        <taxon>Brassicaceae</taxon>
        <taxon>Brassiceae</taxon>
        <taxon>Brassica</taxon>
    </lineage>
</organism>
<dbReference type="PANTHER" id="PTHR37610">
    <property type="entry name" value="CCHC-TYPE DOMAIN-CONTAINING PROTEIN"/>
    <property type="match status" value="1"/>
</dbReference>
<proteinExistence type="predicted"/>
<dbReference type="EMBL" id="JADBGQ010000006">
    <property type="protein sequence ID" value="KAG5392830.1"/>
    <property type="molecule type" value="Genomic_DNA"/>
</dbReference>
<name>A0ABQ7M4K7_BRACM</name>
<evidence type="ECO:0000313" key="3">
    <source>
        <dbReference type="Proteomes" id="UP000823674"/>
    </source>
</evidence>
<evidence type="ECO:0000313" key="2">
    <source>
        <dbReference type="EMBL" id="KAG5392830.1"/>
    </source>
</evidence>
<reference evidence="2 3" key="1">
    <citation type="submission" date="2021-03" db="EMBL/GenBank/DDBJ databases">
        <authorList>
            <person name="King G.J."/>
            <person name="Bancroft I."/>
            <person name="Baten A."/>
            <person name="Bloomfield J."/>
            <person name="Borpatragohain P."/>
            <person name="He Z."/>
            <person name="Irish N."/>
            <person name="Irwin J."/>
            <person name="Liu K."/>
            <person name="Mauleon R.P."/>
            <person name="Moore J."/>
            <person name="Morris R."/>
            <person name="Ostergaard L."/>
            <person name="Wang B."/>
            <person name="Wells R."/>
        </authorList>
    </citation>
    <scope>NUCLEOTIDE SEQUENCE [LARGE SCALE GENOMIC DNA]</scope>
    <source>
        <strain evidence="2">R-o-18</strain>
        <tissue evidence="2">Leaf</tissue>
    </source>
</reference>
<dbReference type="PANTHER" id="PTHR37610:SF100">
    <property type="entry name" value="COPIA-LIKE POLYPROTEIN_RETROTRANSPOSON"/>
    <property type="match status" value="1"/>
</dbReference>
<feature type="domain" description="Retrotransposon Copia-like N-terminal" evidence="1">
    <location>
        <begin position="34"/>
        <end position="65"/>
    </location>
</feature>
<dbReference type="InterPro" id="IPR029472">
    <property type="entry name" value="Copia-like_N"/>
</dbReference>
<keyword evidence="3" id="KW-1185">Reference proteome</keyword>
<dbReference type="Pfam" id="PF14244">
    <property type="entry name" value="Retrotran_gag_3"/>
    <property type="match status" value="1"/>
</dbReference>
<evidence type="ECO:0000259" key="1">
    <source>
        <dbReference type="Pfam" id="PF14244"/>
    </source>
</evidence>
<comment type="caution">
    <text evidence="2">The sequence shown here is derived from an EMBL/GenBank/DDBJ whole genome shotgun (WGS) entry which is preliminary data.</text>
</comment>
<accession>A0ABQ7M4K7</accession>
<sequence>MSLSPTHDPESPYYLDPDFRPENKLSTVILREAEDNYFAWKRDIVESLGIRKKTGFVDGTLVRPDPSSPFYDAWKQCNEMVTCWLLNSVSPALQYVFFAETAHKAWDDIRRIFAPSSEFKIYDLRRKIATMTQGGGSVASFFAKLDLAWQELSEYDPVPECLCEGCTCEISKRAKEKRDKEKAFGFLIGSNNDVDITHSLVYALNVDWKIHQLRQTIAMPMQGGRSLAVYFQELDLAWQKLLEYHPLPECACGGCVCDVAKRASEAREKEKLFGFLMGLDRKLGKGMARIMLMKPRPSFNEAYSLLVDWTTC</sequence>